<evidence type="ECO:0000259" key="1">
    <source>
        <dbReference type="Pfam" id="PF08878"/>
    </source>
</evidence>
<dbReference type="EMBL" id="FNTL01000003">
    <property type="protein sequence ID" value="SEB42289.1"/>
    <property type="molecule type" value="Genomic_DNA"/>
</dbReference>
<sequence length="315" mass="34894">MSDTEVAEHLFAGILGGLVRGDPNEFLHLLVAYDVPMPLEGTTATVRTHFLAADANGNPAVELLGTAMARAAMDFCIPRSRIEQALKHLRETGSTSHFSRLEQQARELFVDGDGTGEGGELLLFLLMEQVLELPQLLAKMSLKTNSNVHVHGSDGVHAKLGDDGVLDLYWGESKLYKSSSDAFTDCFESIGPFLGADGEARRRDLLLVRDNLNIEQSDLAVHLLQYFDETNPKALQVRWNGVCLIGFDHSIYPDMKKIADVQSAEIAKAVKRWHKAILDRIKLNSLLKVNIDVFCIPFPDVDTLRKMVRKKLGVS</sequence>
<reference evidence="3" key="1">
    <citation type="submission" date="2016-10" db="EMBL/GenBank/DDBJ databases">
        <authorList>
            <person name="Varghese N."/>
        </authorList>
    </citation>
    <scope>NUCLEOTIDE SEQUENCE [LARGE SCALE GENOMIC DNA]</scope>
    <source>
        <strain evidence="3">DSM 44719</strain>
    </source>
</reference>
<evidence type="ECO:0000313" key="3">
    <source>
        <dbReference type="Proteomes" id="UP000183407"/>
    </source>
</evidence>
<gene>
    <name evidence="2" type="ORF">SAMN04490220_0693</name>
</gene>
<feature type="domain" description="Anti-bacteriophage protein A/HamA C-terminal" evidence="1">
    <location>
        <begin position="44"/>
        <end position="312"/>
    </location>
</feature>
<dbReference type="AlphaFoldDB" id="A0A1H4J7H5"/>
<dbReference type="Pfam" id="PF08878">
    <property type="entry name" value="HamA"/>
    <property type="match status" value="1"/>
</dbReference>
<name>A0A1H4J7H5_RHOJO</name>
<evidence type="ECO:0000313" key="2">
    <source>
        <dbReference type="EMBL" id="SEB42289.1"/>
    </source>
</evidence>
<proteinExistence type="predicted"/>
<dbReference type="RefSeq" id="WP_073366409.1">
    <property type="nucleotide sequence ID" value="NZ_FNTL01000003.1"/>
</dbReference>
<accession>A0A1H4J7H5</accession>
<dbReference type="InterPro" id="IPR014976">
    <property type="entry name" value="AbpA_HamA_C"/>
</dbReference>
<dbReference type="Proteomes" id="UP000183407">
    <property type="component" value="Unassembled WGS sequence"/>
</dbReference>
<protein>
    <recommendedName>
        <fullName evidence="1">Anti-bacteriophage protein A/HamA C-terminal domain-containing protein</fullName>
    </recommendedName>
</protein>
<organism evidence="2 3">
    <name type="scientific">Rhodococcus jostii</name>
    <dbReference type="NCBI Taxonomy" id="132919"/>
    <lineage>
        <taxon>Bacteria</taxon>
        <taxon>Bacillati</taxon>
        <taxon>Actinomycetota</taxon>
        <taxon>Actinomycetes</taxon>
        <taxon>Mycobacteriales</taxon>
        <taxon>Nocardiaceae</taxon>
        <taxon>Rhodococcus</taxon>
    </lineage>
</organism>